<protein>
    <recommendedName>
        <fullName evidence="3">Carboxyvinyl-carboxyphosphonate phosphorylmutase</fullName>
    </recommendedName>
</protein>
<organism evidence="1 2">
    <name type="scientific">Lentilactobacillus parabuchneri DSM 5707 = NBRC 107865</name>
    <dbReference type="NCBI Taxonomy" id="1423784"/>
    <lineage>
        <taxon>Bacteria</taxon>
        <taxon>Bacillati</taxon>
        <taxon>Bacillota</taxon>
        <taxon>Bacilli</taxon>
        <taxon>Lactobacillales</taxon>
        <taxon>Lactobacillaceae</taxon>
        <taxon>Lentilactobacillus</taxon>
    </lineage>
</organism>
<accession>A0A0R1YUM2</accession>
<reference evidence="1 2" key="1">
    <citation type="journal article" date="2015" name="Genome Announc.">
        <title>Expanding the biotechnology potential of lactobacilli through comparative genomics of 213 strains and associated genera.</title>
        <authorList>
            <person name="Sun Z."/>
            <person name="Harris H.M."/>
            <person name="McCann A."/>
            <person name="Guo C."/>
            <person name="Argimon S."/>
            <person name="Zhang W."/>
            <person name="Yang X."/>
            <person name="Jeffery I.B."/>
            <person name="Cooney J.C."/>
            <person name="Kagawa T.F."/>
            <person name="Liu W."/>
            <person name="Song Y."/>
            <person name="Salvetti E."/>
            <person name="Wrobel A."/>
            <person name="Rasinkangas P."/>
            <person name="Parkhill J."/>
            <person name="Rea M.C."/>
            <person name="O'Sullivan O."/>
            <person name="Ritari J."/>
            <person name="Douillard F.P."/>
            <person name="Paul Ross R."/>
            <person name="Yang R."/>
            <person name="Briner A.E."/>
            <person name="Felis G.E."/>
            <person name="de Vos W.M."/>
            <person name="Barrangou R."/>
            <person name="Klaenhammer T.R."/>
            <person name="Caufield P.W."/>
            <person name="Cui Y."/>
            <person name="Zhang H."/>
            <person name="O'Toole P.W."/>
        </authorList>
    </citation>
    <scope>NUCLEOTIDE SEQUENCE [LARGE SCALE GENOMIC DNA]</scope>
    <source>
        <strain evidence="1 2">DSM 5707</strain>
    </source>
</reference>
<dbReference type="RefSeq" id="WP_057910702.1">
    <property type="nucleotide sequence ID" value="NZ_AZGK01000008.1"/>
</dbReference>
<evidence type="ECO:0008006" key="3">
    <source>
        <dbReference type="Google" id="ProtNLM"/>
    </source>
</evidence>
<dbReference type="Pfam" id="PF13714">
    <property type="entry name" value="PEP_mutase"/>
    <property type="match status" value="1"/>
</dbReference>
<dbReference type="GeneID" id="69803105"/>
<dbReference type="Proteomes" id="UP000051957">
    <property type="component" value="Unassembled WGS sequence"/>
</dbReference>
<comment type="caution">
    <text evidence="1">The sequence shown here is derived from an EMBL/GenBank/DDBJ whole genome shotgun (WGS) entry which is preliminary data.</text>
</comment>
<dbReference type="PANTHER" id="PTHR42905:SF5">
    <property type="entry name" value="CARBOXYVINYL-CARBOXYPHOSPHONATE PHOSPHORYLMUTASE, CHLOROPLASTIC"/>
    <property type="match status" value="1"/>
</dbReference>
<evidence type="ECO:0000313" key="2">
    <source>
        <dbReference type="Proteomes" id="UP000051957"/>
    </source>
</evidence>
<dbReference type="GO" id="GO:0003824">
    <property type="term" value="F:catalytic activity"/>
    <property type="evidence" value="ECO:0007669"/>
    <property type="project" value="InterPro"/>
</dbReference>
<dbReference type="PANTHER" id="PTHR42905">
    <property type="entry name" value="PHOSPHOENOLPYRUVATE CARBOXYLASE"/>
    <property type="match status" value="1"/>
</dbReference>
<dbReference type="EMBL" id="AZGK01000008">
    <property type="protein sequence ID" value="KRM46264.1"/>
    <property type="molecule type" value="Genomic_DNA"/>
</dbReference>
<evidence type="ECO:0000313" key="1">
    <source>
        <dbReference type="EMBL" id="KRM46264.1"/>
    </source>
</evidence>
<gene>
    <name evidence="1" type="ORF">FC51_GL002304</name>
</gene>
<dbReference type="PATRIC" id="fig|1423784.4.peg.2347"/>
<sequence>MTQTNLLTYLDQHPDTIIPASGDGNTFRMLSDEGFPAILIDGTLTANTLIAEDSQGMLTLSEYAKFLRDMRLKKTGRLIADLQSGFGNPLNTYYSAMELERSGGDILLLNDQTYPAHTTAEPHTTTPEDLIGKLRAAKDALENSDTQIWIKLEGIQSYGIEGIIQRIGYLAKAGADAIAIDHYDIDQLAQLTERQLPLPLMETWTPGMTQITGISGWLDKGSLTSAIKNAQSDAIKLIKQGGITYAEK</sequence>
<dbReference type="InterPro" id="IPR040442">
    <property type="entry name" value="Pyrv_kinase-like_dom_sf"/>
</dbReference>
<proteinExistence type="predicted"/>
<dbReference type="Gene3D" id="3.20.20.60">
    <property type="entry name" value="Phosphoenolpyruvate-binding domains"/>
    <property type="match status" value="1"/>
</dbReference>
<dbReference type="InterPro" id="IPR015813">
    <property type="entry name" value="Pyrv/PenolPyrv_kinase-like_dom"/>
</dbReference>
<dbReference type="SUPFAM" id="SSF51621">
    <property type="entry name" value="Phosphoenolpyruvate/pyruvate domain"/>
    <property type="match status" value="1"/>
</dbReference>
<dbReference type="AlphaFoldDB" id="A0A0R1YUM2"/>
<name>A0A0R1YUM2_9LACO</name>